<organism evidence="2">
    <name type="scientific">Malus x robusta</name>
    <dbReference type="NCBI Taxonomy" id="1184610"/>
    <lineage>
        <taxon>Eukaryota</taxon>
        <taxon>Viridiplantae</taxon>
        <taxon>Streptophyta</taxon>
        <taxon>Embryophyta</taxon>
        <taxon>Tracheophyta</taxon>
        <taxon>Spermatophyta</taxon>
        <taxon>Magnoliopsida</taxon>
        <taxon>eudicotyledons</taxon>
        <taxon>Gunneridae</taxon>
        <taxon>Pentapetalae</taxon>
        <taxon>rosids</taxon>
        <taxon>fabids</taxon>
        <taxon>Rosales</taxon>
        <taxon>Rosaceae</taxon>
        <taxon>Amygdaloideae</taxon>
        <taxon>Maleae</taxon>
        <taxon>Malus</taxon>
    </lineage>
</organism>
<evidence type="ECO:0000313" key="2">
    <source>
        <dbReference type="EMBL" id="CCH50973.1"/>
    </source>
</evidence>
<protein>
    <submittedName>
        <fullName evidence="2">T4.12 protein</fullName>
    </submittedName>
</protein>
<reference evidence="2" key="1">
    <citation type="journal article" date="2012" name="Tree Genet. Genomes">
        <title>A Candidate Gene for Fire Blight Resistance in Malus . robusta 5 is Coding for a CC-NBS-LRR.</title>
        <authorList>
            <person name="Fahrentrapp J."/>
            <person name="Broggini G.A.L."/>
            <person name="Kellerhals M."/>
            <person name="Peil A."/>
            <person name="Richter K."/>
            <person name="Zini E."/>
            <person name="Gessler C."/>
        </authorList>
    </citation>
    <scope>NUCLEOTIDE SEQUENCE</scope>
</reference>
<accession>I7KCW0</accession>
<feature type="region of interest" description="Disordered" evidence="1">
    <location>
        <begin position="19"/>
        <end position="42"/>
    </location>
</feature>
<dbReference type="AlphaFoldDB" id="I7KCW0"/>
<evidence type="ECO:0000256" key="1">
    <source>
        <dbReference type="SAM" id="MobiDB-lite"/>
    </source>
</evidence>
<name>I7KCW0_9ROSA</name>
<dbReference type="EMBL" id="HE805490">
    <property type="protein sequence ID" value="CCH50973.1"/>
    <property type="molecule type" value="Genomic_DNA"/>
</dbReference>
<proteinExistence type="predicted"/>
<gene>
    <name evidence="2" type="primary">T4.12</name>
</gene>
<sequence length="248" mass="28315">MYQFHLKLTCSFRLGQARYKPCSRSPPSRRARGSAERGDRQGFSGFLQSIRPTEEFEGQNKSIKSRVRSTLLIWDTFAFDRVMDVSACVLLRLSPHASLYPSHLPYLSLKQMRYLPWTHKMLKMSTREQCQYSLFAEVLSGGKKAEYFERLRWECPLRYEEGLSIFAGLPVRWGWRSTYIGVSLTKSSNAIPLPCLVIARKIHMLSISPEVFDRMPLISAKLSVRVTGADKARKVGAFSISEIGPRGL</sequence>